<organism evidence="3 4">
    <name type="scientific">Loa loa</name>
    <name type="common">Eye worm</name>
    <name type="synonym">Filaria loa</name>
    <dbReference type="NCBI Taxonomy" id="7209"/>
    <lineage>
        <taxon>Eukaryota</taxon>
        <taxon>Metazoa</taxon>
        <taxon>Ecdysozoa</taxon>
        <taxon>Nematoda</taxon>
        <taxon>Chromadorea</taxon>
        <taxon>Rhabditida</taxon>
        <taxon>Spirurina</taxon>
        <taxon>Spiruromorpha</taxon>
        <taxon>Filarioidea</taxon>
        <taxon>Onchocercidae</taxon>
        <taxon>Loa</taxon>
    </lineage>
</organism>
<dbReference type="AlphaFoldDB" id="A0A1I7VLW2"/>
<evidence type="ECO:0000313" key="3">
    <source>
        <dbReference type="Proteomes" id="UP000095285"/>
    </source>
</evidence>
<feature type="domain" description="Integrase zinc-binding" evidence="1">
    <location>
        <begin position="222"/>
        <end position="273"/>
    </location>
</feature>
<dbReference type="Proteomes" id="UP000095285">
    <property type="component" value="Unassembled WGS sequence"/>
</dbReference>
<dbReference type="InterPro" id="IPR041588">
    <property type="entry name" value="Integrase_H2C2"/>
</dbReference>
<dbReference type="Pfam" id="PF17921">
    <property type="entry name" value="Integrase_H2C2"/>
    <property type="match status" value="1"/>
</dbReference>
<evidence type="ECO:0000259" key="1">
    <source>
        <dbReference type="Pfam" id="PF17921"/>
    </source>
</evidence>
<feature type="domain" description="DUF5641" evidence="2">
    <location>
        <begin position="456"/>
        <end position="554"/>
    </location>
</feature>
<proteinExistence type="predicted"/>
<dbReference type="Gene3D" id="1.10.340.70">
    <property type="match status" value="1"/>
</dbReference>
<dbReference type="STRING" id="7209.A0A1I7VLW2"/>
<evidence type="ECO:0000259" key="2">
    <source>
        <dbReference type="Pfam" id="PF18701"/>
    </source>
</evidence>
<dbReference type="Pfam" id="PF18701">
    <property type="entry name" value="DUF5641"/>
    <property type="match status" value="1"/>
</dbReference>
<dbReference type="WBParaSite" id="EN70_4011">
    <property type="protein sequence ID" value="EN70_4011"/>
    <property type="gene ID" value="EN70_4011"/>
</dbReference>
<dbReference type="InterPro" id="IPR040676">
    <property type="entry name" value="DUF5641"/>
</dbReference>
<dbReference type="PANTHER" id="PTHR47331">
    <property type="entry name" value="PHD-TYPE DOMAIN-CONTAINING PROTEIN"/>
    <property type="match status" value="1"/>
</dbReference>
<sequence length="733" mass="86050">MAQDDKEMAVQYNRLTEIRNKSCKSIGDSLLIGVRAAHFVLKQLELKDIPVTLWSDSKRALFWIKNYSKLLPRFVQNRVEEIRKANFTFRYIPSEHNLVEVATRGMSPAKLRNCESCKWTRLLKTTLWALKFIKLCLKGRILWLQSISTDKDSMTKANYDKAEWILIKQAQSDEINEQQINTWNLYFDKTDNLWRSKSRLENADLDMESKFPIYLPNRNHITKLITKHKHEEPYHAGIGHTLCELRQKFWIPSGRSVVKRTINECMACKRWKANPFKLSLMPNLPESRIKKSRIFEQVGPDYLGPLSIKNDTGIVKKWIALFTCFTTRAVYLEPNYHGSKQIFFRFKRIDMGKYYTQTPWSGGVYERMIGLTKGALKKAIGRKLLWEREFVTLTVEIEGILNTRPLTYLNSDDYRVIGPIDFISPYVSLDKPTNEDIIQDEFRLHPLNTKEKLVNYWSNILKTLDVFWEIWKNEYLSSLRERTQREIVSPKRMEKRTPRRDEIVLLNEPGLPRGMWKLVKIQELNTGMDGRIRSVMVQTPNGKLLKRPINLLYPLEVEEEDSEEVRTTTTKEEPIALRTRGAQKARELIKSSTTTKNLLLITTVFSLFLLVFSTENCKWISGIPFSFPQKWNCDDQFTANFTINEIAIYTKTHNREQCAIFLWMVWNSMPINNKLPIPITRRKEKYSSMMEEKQYRISILSNIASHKVWWIFSESWSVMSTNSQISPVLSIGF</sequence>
<keyword evidence="3" id="KW-1185">Reference proteome</keyword>
<reference evidence="3" key="1">
    <citation type="submission" date="2012-04" db="EMBL/GenBank/DDBJ databases">
        <title>The Genome Sequence of Loa loa.</title>
        <authorList>
            <consortium name="The Broad Institute Genome Sequencing Platform"/>
            <consortium name="Broad Institute Genome Sequencing Center for Infectious Disease"/>
            <person name="Nutman T.B."/>
            <person name="Fink D.L."/>
            <person name="Russ C."/>
            <person name="Young S."/>
            <person name="Zeng Q."/>
            <person name="Gargeya S."/>
            <person name="Alvarado L."/>
            <person name="Berlin A."/>
            <person name="Chapman S.B."/>
            <person name="Chen Z."/>
            <person name="Freedman E."/>
            <person name="Gellesch M."/>
            <person name="Goldberg J."/>
            <person name="Griggs A."/>
            <person name="Gujja S."/>
            <person name="Heilman E.R."/>
            <person name="Heiman D."/>
            <person name="Howarth C."/>
            <person name="Mehta T."/>
            <person name="Neiman D."/>
            <person name="Pearson M."/>
            <person name="Roberts A."/>
            <person name="Saif S."/>
            <person name="Shea T."/>
            <person name="Shenoy N."/>
            <person name="Sisk P."/>
            <person name="Stolte C."/>
            <person name="Sykes S."/>
            <person name="White J."/>
            <person name="Yandava C."/>
            <person name="Haas B."/>
            <person name="Henn M.R."/>
            <person name="Nusbaum C."/>
            <person name="Birren B."/>
        </authorList>
    </citation>
    <scope>NUCLEOTIDE SEQUENCE [LARGE SCALE GENOMIC DNA]</scope>
</reference>
<reference evidence="4" key="2">
    <citation type="submission" date="2016-11" db="UniProtKB">
        <authorList>
            <consortium name="WormBaseParasite"/>
        </authorList>
    </citation>
    <scope>IDENTIFICATION</scope>
</reference>
<name>A0A1I7VLW2_LOALO</name>
<protein>
    <submittedName>
        <fullName evidence="4">Integrase catalytic domain-containing protein</fullName>
    </submittedName>
</protein>
<dbReference type="PANTHER" id="PTHR47331:SF1">
    <property type="entry name" value="GAG-LIKE PROTEIN"/>
    <property type="match status" value="1"/>
</dbReference>
<evidence type="ECO:0000313" key="4">
    <source>
        <dbReference type="WBParaSite" id="EN70_4011"/>
    </source>
</evidence>
<accession>A0A1I7VLW2</accession>